<dbReference type="PANTHER" id="PTHR11803">
    <property type="entry name" value="2-IMINOBUTANOATE/2-IMINOPROPANOATE DEAMINASE RIDA"/>
    <property type="match status" value="1"/>
</dbReference>
<dbReference type="PANTHER" id="PTHR11803:SF39">
    <property type="entry name" value="2-IMINOBUTANOATE_2-IMINOPROPANOATE DEAMINASE"/>
    <property type="match status" value="1"/>
</dbReference>
<dbReference type="EMBL" id="JABWMH010000001">
    <property type="protein sequence ID" value="NVD26990.1"/>
    <property type="molecule type" value="Genomic_DNA"/>
</dbReference>
<evidence type="ECO:0000313" key="3">
    <source>
        <dbReference type="Proteomes" id="UP000652427"/>
    </source>
</evidence>
<feature type="chain" id="PRO_5046600719" description="RidA family protein" evidence="1">
    <location>
        <begin position="20"/>
        <end position="150"/>
    </location>
</feature>
<dbReference type="Proteomes" id="UP000652427">
    <property type="component" value="Unassembled WGS sequence"/>
</dbReference>
<evidence type="ECO:0000256" key="1">
    <source>
        <dbReference type="SAM" id="SignalP"/>
    </source>
</evidence>
<proteinExistence type="predicted"/>
<dbReference type="RefSeq" id="WP_176278488.1">
    <property type="nucleotide sequence ID" value="NZ_JABWMH010000001.1"/>
</dbReference>
<evidence type="ECO:0008006" key="4">
    <source>
        <dbReference type="Google" id="ProtNLM"/>
    </source>
</evidence>
<reference evidence="2 3" key="1">
    <citation type="submission" date="2020-06" db="EMBL/GenBank/DDBJ databases">
        <authorList>
            <person name="Kim S.-J."/>
            <person name="Park S.-J."/>
        </authorList>
    </citation>
    <scope>NUCLEOTIDE SEQUENCE [LARGE SCALE GENOMIC DNA]</scope>
    <source>
        <strain evidence="2 3">SW-151</strain>
    </source>
</reference>
<name>A0ABX2MZW0_9SPHN</name>
<feature type="signal peptide" evidence="1">
    <location>
        <begin position="1"/>
        <end position="19"/>
    </location>
</feature>
<dbReference type="Gene3D" id="3.30.1330.40">
    <property type="entry name" value="RutC-like"/>
    <property type="match status" value="1"/>
</dbReference>
<dbReference type="Pfam" id="PF01042">
    <property type="entry name" value="Ribonuc_L-PSP"/>
    <property type="match status" value="1"/>
</dbReference>
<comment type="caution">
    <text evidence="2">The sequence shown here is derived from an EMBL/GenBank/DDBJ whole genome shotgun (WGS) entry which is preliminary data.</text>
</comment>
<gene>
    <name evidence="2" type="ORF">HUO14_03590</name>
</gene>
<keyword evidence="3" id="KW-1185">Reference proteome</keyword>
<dbReference type="SUPFAM" id="SSF55298">
    <property type="entry name" value="YjgF-like"/>
    <property type="match status" value="1"/>
</dbReference>
<sequence length="150" mass="16203">MHKFLIVLPLLAMAAPLQAKDAKDVLMPEDPEAAAFQSAVGYADAVIAGDKIYLSGVIVTPEPGESDLKPAFTRAFERIGRTLERAGVGWDEVVDLTSYHTDLQGSINEMVEVKSLYIRAPFPAWTAIGISALYEADGVVEIKVVAQRGE</sequence>
<organism evidence="2 3">
    <name type="scientific">Parasphingorhabdus flavimaris</name>
    <dbReference type="NCBI Taxonomy" id="266812"/>
    <lineage>
        <taxon>Bacteria</taxon>
        <taxon>Pseudomonadati</taxon>
        <taxon>Pseudomonadota</taxon>
        <taxon>Alphaproteobacteria</taxon>
        <taxon>Sphingomonadales</taxon>
        <taxon>Sphingomonadaceae</taxon>
        <taxon>Parasphingorhabdus</taxon>
    </lineage>
</organism>
<dbReference type="InterPro" id="IPR006175">
    <property type="entry name" value="YjgF/YER057c/UK114"/>
</dbReference>
<protein>
    <recommendedName>
        <fullName evidence="4">RidA family protein</fullName>
    </recommendedName>
</protein>
<keyword evidence="1" id="KW-0732">Signal</keyword>
<dbReference type="InterPro" id="IPR035959">
    <property type="entry name" value="RutC-like_sf"/>
</dbReference>
<evidence type="ECO:0000313" key="2">
    <source>
        <dbReference type="EMBL" id="NVD26990.1"/>
    </source>
</evidence>
<accession>A0ABX2MZW0</accession>